<name>A0A0F9STC8_9ZZZZ</name>
<evidence type="ECO:0000313" key="1">
    <source>
        <dbReference type="EMBL" id="KKN32443.1"/>
    </source>
</evidence>
<dbReference type="AlphaFoldDB" id="A0A0F9STC8"/>
<comment type="caution">
    <text evidence="1">The sequence shown here is derived from an EMBL/GenBank/DDBJ whole genome shotgun (WGS) entry which is preliminary data.</text>
</comment>
<dbReference type="EMBL" id="LAZR01002252">
    <property type="protein sequence ID" value="KKN32443.1"/>
    <property type="molecule type" value="Genomic_DNA"/>
</dbReference>
<gene>
    <name evidence="1" type="ORF">LCGC14_0813600</name>
</gene>
<protein>
    <submittedName>
        <fullName evidence="1">Uncharacterized protein</fullName>
    </submittedName>
</protein>
<reference evidence="1" key="1">
    <citation type="journal article" date="2015" name="Nature">
        <title>Complex archaea that bridge the gap between prokaryotes and eukaryotes.</title>
        <authorList>
            <person name="Spang A."/>
            <person name="Saw J.H."/>
            <person name="Jorgensen S.L."/>
            <person name="Zaremba-Niedzwiedzka K."/>
            <person name="Martijn J."/>
            <person name="Lind A.E."/>
            <person name="van Eijk R."/>
            <person name="Schleper C."/>
            <person name="Guy L."/>
            <person name="Ettema T.J."/>
        </authorList>
    </citation>
    <scope>NUCLEOTIDE SEQUENCE</scope>
</reference>
<accession>A0A0F9STC8</accession>
<organism evidence="1">
    <name type="scientific">marine sediment metagenome</name>
    <dbReference type="NCBI Taxonomy" id="412755"/>
    <lineage>
        <taxon>unclassified sequences</taxon>
        <taxon>metagenomes</taxon>
        <taxon>ecological metagenomes</taxon>
    </lineage>
</organism>
<proteinExistence type="predicted"/>
<sequence length="140" mass="16235">MTKKRKTKVLIKRKSPLRERVDEQRRTILKLQADVDKVAGQMIDARRSNGKLMQRNEEMLHELGEMNDKIEEMYRESYALVKCLNATREEWLKRQEVIASNRRTMTFNASTIVASPKDEGAEAVIDRMCRPRDGGDDPGI</sequence>